<evidence type="ECO:0000313" key="1">
    <source>
        <dbReference type="EMBL" id="CAB5155527.1"/>
    </source>
</evidence>
<dbReference type="EMBL" id="LR798198">
    <property type="protein sequence ID" value="CAB5155527.1"/>
    <property type="molecule type" value="Genomic_DNA"/>
</dbReference>
<evidence type="ECO:0008006" key="2">
    <source>
        <dbReference type="Google" id="ProtNLM"/>
    </source>
</evidence>
<protein>
    <recommendedName>
        <fullName evidence="2">SaV-like</fullName>
    </recommendedName>
</protein>
<name>A0A6J7W7S6_9CAUD</name>
<sequence>MTAIPQDTKVKSDGSSTDYYRIPDGATDLIDLIEHKNMGFSVGNIFKACYRLGEKHGTDAMYDLNKIIFFAERMKKQIENNR</sequence>
<accession>A0A6J7W7S6</accession>
<organism evidence="1">
    <name type="scientific">uncultured Caudovirales phage</name>
    <dbReference type="NCBI Taxonomy" id="2100421"/>
    <lineage>
        <taxon>Viruses</taxon>
        <taxon>Duplodnaviria</taxon>
        <taxon>Heunggongvirae</taxon>
        <taxon>Uroviricota</taxon>
        <taxon>Caudoviricetes</taxon>
        <taxon>Peduoviridae</taxon>
        <taxon>Maltschvirus</taxon>
        <taxon>Maltschvirus maltsch</taxon>
    </lineage>
</organism>
<proteinExistence type="predicted"/>
<gene>
    <name evidence="1" type="ORF">UFOVP149_14</name>
</gene>
<reference evidence="1" key="1">
    <citation type="submission" date="2020-05" db="EMBL/GenBank/DDBJ databases">
        <authorList>
            <person name="Chiriac C."/>
            <person name="Salcher M."/>
            <person name="Ghai R."/>
            <person name="Kavagutti S V."/>
        </authorList>
    </citation>
    <scope>NUCLEOTIDE SEQUENCE</scope>
</reference>